<dbReference type="AlphaFoldDB" id="A0A1W0WAE8"/>
<evidence type="ECO:0000256" key="4">
    <source>
        <dbReference type="ARBA" id="ARBA00023136"/>
    </source>
</evidence>
<feature type="compositionally biased region" description="Polar residues" evidence="7">
    <location>
        <begin position="472"/>
        <end position="489"/>
    </location>
</feature>
<keyword evidence="6" id="KW-0868">Chloride</keyword>
<keyword evidence="6" id="KW-0869">Chloride channel</keyword>
<evidence type="ECO:0000256" key="3">
    <source>
        <dbReference type="ARBA" id="ARBA00022989"/>
    </source>
</evidence>
<feature type="transmembrane region" description="Helical" evidence="6">
    <location>
        <begin position="36"/>
        <end position="54"/>
    </location>
</feature>
<feature type="region of interest" description="Disordered" evidence="7">
    <location>
        <begin position="462"/>
        <end position="557"/>
    </location>
</feature>
<keyword evidence="6" id="KW-1003">Cell membrane</keyword>
<proteinExistence type="inferred from homology"/>
<dbReference type="OrthoDB" id="201595at2759"/>
<name>A0A1W0WAE8_HYPEX</name>
<feature type="region of interest" description="Disordered" evidence="7">
    <location>
        <begin position="380"/>
        <end position="399"/>
    </location>
</feature>
<gene>
    <name evidence="8" type="ORF">BV898_13559</name>
</gene>
<sequence>MTISYQLSVANATFAGFPKLLIRWKGSVYKLMFKELLVFSVLYTTVSLVYRLALTDGQRRIFERFCIHVDETINHVPLTFVLGFYVSFVVSRWWEQLVSYPWPDRMLYLIGHYIPGKDERSRMLRRALARYLNASTILLARSLSVVSKKRFPTLEHVVDAGLLTAEELKMYNAVQLQYGKFWIPLVWFTQLVDQARAEGLVHDPSGMGTKQLLNELMAFRTSLGKMFMYDWVSIPVSYTQVVTLATYTYFLGCLFSRQPLDPTQSYKGHNFDTYIPIFTILQFVFYVGWLKVAEALINPWGEDVDDFEVNWFIDRHLQVSYAIVDDMHGKVPPLVKDAYWGKTEVQLPYTESAMDAKRTKNAPISVRQLLTSRVPVKDQRLSVPNHEPSSRRASLAGFGHPTTTNGNAAPMPFKPAWDTTQGFAPRRKSGAFLSPHETNNGVTKLNAELSERHHPNNFTLGNAHHYAAKPTTDGSHSSTQHGLASTARVTPQGGVRVYIDDSPNDSRRSSEIQFVPRLRPRSDALENIVEQSPSPPVSPSRDEDGTTPLIRPQYWNH</sequence>
<keyword evidence="6" id="KW-0407">Ion channel</keyword>
<evidence type="ECO:0000256" key="2">
    <source>
        <dbReference type="ARBA" id="ARBA00022692"/>
    </source>
</evidence>
<keyword evidence="6" id="KW-0406">Ion transport</keyword>
<comment type="caution">
    <text evidence="6">Lacks conserved residue(s) required for the propagation of feature annotation.</text>
</comment>
<dbReference type="GO" id="GO:0005254">
    <property type="term" value="F:chloride channel activity"/>
    <property type="evidence" value="ECO:0007669"/>
    <property type="project" value="UniProtKB-KW"/>
</dbReference>
<comment type="similarity">
    <text evidence="5 6">Belongs to the anion channel-forming bestrophin (TC 1.A.46) family. Calcium-sensitive chloride channel subfamily.</text>
</comment>
<evidence type="ECO:0000313" key="9">
    <source>
        <dbReference type="Proteomes" id="UP000192578"/>
    </source>
</evidence>
<keyword evidence="4 6" id="KW-0472">Membrane</keyword>
<evidence type="ECO:0000256" key="6">
    <source>
        <dbReference type="RuleBase" id="RU363126"/>
    </source>
</evidence>
<evidence type="ECO:0000256" key="1">
    <source>
        <dbReference type="ARBA" id="ARBA00004370"/>
    </source>
</evidence>
<dbReference type="GO" id="GO:0005886">
    <property type="term" value="C:plasma membrane"/>
    <property type="evidence" value="ECO:0007669"/>
    <property type="project" value="UniProtKB-SubCell"/>
</dbReference>
<dbReference type="InterPro" id="IPR021134">
    <property type="entry name" value="Bestrophin-like"/>
</dbReference>
<comment type="subcellular location">
    <subcellularLocation>
        <location evidence="6">Cell membrane</location>
        <topology evidence="6">Multi-pass membrane protein</topology>
    </subcellularLocation>
    <subcellularLocation>
        <location evidence="1">Membrane</location>
    </subcellularLocation>
</comment>
<organism evidence="8 9">
    <name type="scientific">Hypsibius exemplaris</name>
    <name type="common">Freshwater tardigrade</name>
    <dbReference type="NCBI Taxonomy" id="2072580"/>
    <lineage>
        <taxon>Eukaryota</taxon>
        <taxon>Metazoa</taxon>
        <taxon>Ecdysozoa</taxon>
        <taxon>Tardigrada</taxon>
        <taxon>Eutardigrada</taxon>
        <taxon>Parachela</taxon>
        <taxon>Hypsibioidea</taxon>
        <taxon>Hypsibiidae</taxon>
        <taxon>Hypsibius</taxon>
    </lineage>
</organism>
<keyword evidence="3 6" id="KW-1133">Transmembrane helix</keyword>
<dbReference type="InterPro" id="IPR000615">
    <property type="entry name" value="Bestrophin"/>
</dbReference>
<evidence type="ECO:0000313" key="8">
    <source>
        <dbReference type="EMBL" id="OQV12142.1"/>
    </source>
</evidence>
<protein>
    <recommendedName>
        <fullName evidence="6">Bestrophin homolog</fullName>
    </recommendedName>
</protein>
<keyword evidence="9" id="KW-1185">Reference proteome</keyword>
<dbReference type="GO" id="GO:0034707">
    <property type="term" value="C:chloride channel complex"/>
    <property type="evidence" value="ECO:0007669"/>
    <property type="project" value="UniProtKB-KW"/>
</dbReference>
<dbReference type="EMBL" id="MTYJ01000152">
    <property type="protein sequence ID" value="OQV12142.1"/>
    <property type="molecule type" value="Genomic_DNA"/>
</dbReference>
<reference evidence="9" key="1">
    <citation type="submission" date="2017-01" db="EMBL/GenBank/DDBJ databases">
        <title>Comparative genomics of anhydrobiosis in the tardigrade Hypsibius dujardini.</title>
        <authorList>
            <person name="Yoshida Y."/>
            <person name="Koutsovoulos G."/>
            <person name="Laetsch D."/>
            <person name="Stevens L."/>
            <person name="Kumar S."/>
            <person name="Horikawa D."/>
            <person name="Ishino K."/>
            <person name="Komine S."/>
            <person name="Tomita M."/>
            <person name="Blaxter M."/>
            <person name="Arakawa K."/>
        </authorList>
    </citation>
    <scope>NUCLEOTIDE SEQUENCE [LARGE SCALE GENOMIC DNA]</scope>
    <source>
        <strain evidence="9">Z151</strain>
    </source>
</reference>
<keyword evidence="6" id="KW-0813">Transport</keyword>
<keyword evidence="2 6" id="KW-0812">Transmembrane</keyword>
<accession>A0A1W0WAE8</accession>
<comment type="function">
    <text evidence="6">Forms chloride channels.</text>
</comment>
<evidence type="ECO:0000256" key="5">
    <source>
        <dbReference type="ARBA" id="ARBA00034769"/>
    </source>
</evidence>
<dbReference type="Pfam" id="PF01062">
    <property type="entry name" value="Bestrophin"/>
    <property type="match status" value="1"/>
</dbReference>
<dbReference type="Proteomes" id="UP000192578">
    <property type="component" value="Unassembled WGS sequence"/>
</dbReference>
<comment type="caution">
    <text evidence="8">The sequence shown here is derived from an EMBL/GenBank/DDBJ whole genome shotgun (WGS) entry which is preliminary data.</text>
</comment>
<dbReference type="PANTHER" id="PTHR10736">
    <property type="entry name" value="BESTROPHIN"/>
    <property type="match status" value="1"/>
</dbReference>
<evidence type="ECO:0000256" key="7">
    <source>
        <dbReference type="SAM" id="MobiDB-lite"/>
    </source>
</evidence>